<dbReference type="SUPFAM" id="SSF53448">
    <property type="entry name" value="Nucleotide-diphospho-sugar transferases"/>
    <property type="match status" value="1"/>
</dbReference>
<name>A0A2H0W1L0_9BACT</name>
<keyword evidence="1" id="KW-0548">Nucleotidyltransferase</keyword>
<dbReference type="Gene3D" id="3.90.550.10">
    <property type="entry name" value="Spore Coat Polysaccharide Biosynthesis Protein SpsA, Chain A"/>
    <property type="match status" value="1"/>
</dbReference>
<dbReference type="AlphaFoldDB" id="A0A2H0W1L0"/>
<organism evidence="1 2">
    <name type="scientific">Candidatus Buchananbacteria bacterium CG10_big_fil_rev_8_21_14_0_10_42_9</name>
    <dbReference type="NCBI Taxonomy" id="1974526"/>
    <lineage>
        <taxon>Bacteria</taxon>
        <taxon>Candidatus Buchananiibacteriota</taxon>
    </lineage>
</organism>
<evidence type="ECO:0000313" key="1">
    <source>
        <dbReference type="EMBL" id="PIS05252.1"/>
    </source>
</evidence>
<dbReference type="GO" id="GO:0016779">
    <property type="term" value="F:nucleotidyltransferase activity"/>
    <property type="evidence" value="ECO:0007669"/>
    <property type="project" value="UniProtKB-KW"/>
</dbReference>
<evidence type="ECO:0000313" key="2">
    <source>
        <dbReference type="Proteomes" id="UP000230935"/>
    </source>
</evidence>
<comment type="caution">
    <text evidence="1">The sequence shown here is derived from an EMBL/GenBank/DDBJ whole genome shotgun (WGS) entry which is preliminary data.</text>
</comment>
<dbReference type="InterPro" id="IPR029044">
    <property type="entry name" value="Nucleotide-diphossugar_trans"/>
</dbReference>
<protein>
    <submittedName>
        <fullName evidence="1">3-deoxy-manno-octulosonate cytidylyltransferase</fullName>
    </submittedName>
</protein>
<dbReference type="Pfam" id="PF02348">
    <property type="entry name" value="CTP_transf_3"/>
    <property type="match status" value="1"/>
</dbReference>
<dbReference type="InterPro" id="IPR003329">
    <property type="entry name" value="Cytidylyl_trans"/>
</dbReference>
<sequence length="118" mass="14170">IWRNPDTVKIIHNDEGEVLYTSRSPVPYYKGAFSPELMARRIYGIFAFRWKYLKLFTDHAETRLEKLESCDSNRILDMPFRQYIAPYPHIKSFSVDSPEDVELVEKHMKSDDYWDLYK</sequence>
<feature type="non-terminal residue" evidence="1">
    <location>
        <position position="1"/>
    </location>
</feature>
<dbReference type="EMBL" id="PEZZ01000015">
    <property type="protein sequence ID" value="PIS05252.1"/>
    <property type="molecule type" value="Genomic_DNA"/>
</dbReference>
<dbReference type="Proteomes" id="UP000230935">
    <property type="component" value="Unassembled WGS sequence"/>
</dbReference>
<gene>
    <name evidence="1" type="ORF">COT81_02205</name>
</gene>
<reference evidence="2" key="1">
    <citation type="submission" date="2017-09" db="EMBL/GenBank/DDBJ databases">
        <title>Depth-based differentiation of microbial function through sediment-hosted aquifers and enrichment of novel symbionts in the deep terrestrial subsurface.</title>
        <authorList>
            <person name="Probst A.J."/>
            <person name="Ladd B."/>
            <person name="Jarett J.K."/>
            <person name="Geller-Mcgrath D.E."/>
            <person name="Sieber C.M.K."/>
            <person name="Emerson J.B."/>
            <person name="Anantharaman K."/>
            <person name="Thomas B.C."/>
            <person name="Malmstrom R."/>
            <person name="Stieglmeier M."/>
            <person name="Klingl A."/>
            <person name="Woyke T."/>
            <person name="Ryan C.M."/>
            <person name="Banfield J.F."/>
        </authorList>
    </citation>
    <scope>NUCLEOTIDE SEQUENCE [LARGE SCALE GENOMIC DNA]</scope>
</reference>
<keyword evidence="1" id="KW-0808">Transferase</keyword>
<accession>A0A2H0W1L0</accession>
<proteinExistence type="predicted"/>